<gene>
    <name evidence="9" type="ORF">CUU80_01425</name>
</gene>
<evidence type="ECO:0000256" key="1">
    <source>
        <dbReference type="ARBA" id="ARBA00004752"/>
    </source>
</evidence>
<dbReference type="PANTHER" id="PTHR30582:SF2">
    <property type="entry name" value="L,D-TRANSPEPTIDASE YCIB-RELATED"/>
    <property type="match status" value="1"/>
</dbReference>
<accession>A0A2M9HTP9</accession>
<protein>
    <recommendedName>
        <fullName evidence="8">L,D-TPase catalytic domain-containing protein</fullName>
    </recommendedName>
</protein>
<dbReference type="CDD" id="cd16913">
    <property type="entry name" value="YkuD_like"/>
    <property type="match status" value="1"/>
</dbReference>
<evidence type="ECO:0000256" key="4">
    <source>
        <dbReference type="ARBA" id="ARBA00022984"/>
    </source>
</evidence>
<reference evidence="9 10" key="1">
    <citation type="submission" date="2017-11" db="EMBL/GenBank/DDBJ databases">
        <title>Draft genome sequences of strains TRE 1, TRE D, TRE H and TRI 7, isolated from tamarins, belonging to four potential novel Bifidobacterium species.</title>
        <authorList>
            <person name="Mattarelli P."/>
            <person name="Modesto M."/>
            <person name="Bonetti A."/>
            <person name="Puglisi E."/>
            <person name="Morelli L."/>
        </authorList>
    </citation>
    <scope>NUCLEOTIDE SEQUENCE [LARGE SCALE GENOMIC DNA]</scope>
    <source>
        <strain evidence="10">TRED</strain>
    </source>
</reference>
<keyword evidence="5 6" id="KW-0961">Cell wall biogenesis/degradation</keyword>
<evidence type="ECO:0000313" key="10">
    <source>
        <dbReference type="Proteomes" id="UP000228755"/>
    </source>
</evidence>
<dbReference type="UniPathway" id="UPA00219"/>
<keyword evidence="2" id="KW-0808">Transferase</keyword>
<dbReference type="GO" id="GO:0016740">
    <property type="term" value="F:transferase activity"/>
    <property type="evidence" value="ECO:0007669"/>
    <property type="project" value="UniProtKB-KW"/>
</dbReference>
<keyword evidence="7" id="KW-0812">Transmembrane</keyword>
<dbReference type="InterPro" id="IPR005490">
    <property type="entry name" value="LD_TPept_cat_dom"/>
</dbReference>
<keyword evidence="3 6" id="KW-0133">Cell shape</keyword>
<feature type="active site" description="Proton donor/acceptor" evidence="6">
    <location>
        <position position="460"/>
    </location>
</feature>
<dbReference type="Proteomes" id="UP000228755">
    <property type="component" value="Unassembled WGS sequence"/>
</dbReference>
<dbReference type="GO" id="GO:0071555">
    <property type="term" value="P:cell wall organization"/>
    <property type="evidence" value="ECO:0007669"/>
    <property type="project" value="UniProtKB-UniRule"/>
</dbReference>
<sequence>MPIADTASSEHGPLSVKDHKRHVWPWAVLASVFIVMAAACGFGVWFFQSHVLPGTTLWGNSVTGKTQQEIADTINDQVKHTTVTAKYQGKSAKFTLESLGVDVDGDAIASDVFNAKRGDVWWQQYAFWITKDIAPEINAKLANGSVVDKALDIDAKEPVNAQVKLNDAGDAFTVVAGQNGQGADASNIAAQAISSLKSLGATQPRTVTVTLDVTEPTVTDAIANDAKSTLDTIAGKNVSIKVAGTDIATVTVPMLASSMSVNANQQATLKSGETRNGYVVFDSAKLQQYYNDQIKPSLKLEREDTKLVVNNAGEVISTETEGHDGVVIADGADTGVGTKLADALASGSNSITVAGTVDPKQEVKVTHHVVIDLSDRKLYAYENDQVVRTLNVAVAQGNDMTTGECVGLMCTPTGDFTIWQKLPSQDMSGSLTLADGSVEKWDVKDVGFVNYFSHGGCAIHRIAGGYTADASMPYVANGSHGCVGIGWDVAEWFYNWCGMGTSVHVQV</sequence>
<dbReference type="SUPFAM" id="SSF141523">
    <property type="entry name" value="L,D-transpeptidase catalytic domain-like"/>
    <property type="match status" value="1"/>
</dbReference>
<dbReference type="InterPro" id="IPR038063">
    <property type="entry name" value="Transpep_catalytic_dom"/>
</dbReference>
<feature type="transmembrane region" description="Helical" evidence="7">
    <location>
        <begin position="23"/>
        <end position="47"/>
    </location>
</feature>
<name>A0A2M9HTP9_9BIFI</name>
<keyword evidence="7" id="KW-1133">Transmembrane helix</keyword>
<dbReference type="GO" id="GO:0018104">
    <property type="term" value="P:peptidoglycan-protein cross-linking"/>
    <property type="evidence" value="ECO:0007669"/>
    <property type="project" value="TreeGrafter"/>
</dbReference>
<dbReference type="EMBL" id="PGLQ01000001">
    <property type="protein sequence ID" value="PJM80168.1"/>
    <property type="molecule type" value="Genomic_DNA"/>
</dbReference>
<evidence type="ECO:0000256" key="7">
    <source>
        <dbReference type="SAM" id="Phobius"/>
    </source>
</evidence>
<comment type="caution">
    <text evidence="9">The sequence shown here is derived from an EMBL/GenBank/DDBJ whole genome shotgun (WGS) entry which is preliminary data.</text>
</comment>
<evidence type="ECO:0000256" key="6">
    <source>
        <dbReference type="PROSITE-ProRule" id="PRU01373"/>
    </source>
</evidence>
<dbReference type="PROSITE" id="PS52029">
    <property type="entry name" value="LD_TPASE"/>
    <property type="match status" value="1"/>
</dbReference>
<dbReference type="AlphaFoldDB" id="A0A2M9HTP9"/>
<feature type="domain" description="L,D-TPase catalytic" evidence="8">
    <location>
        <begin position="367"/>
        <end position="506"/>
    </location>
</feature>
<dbReference type="OrthoDB" id="3176960at2"/>
<keyword evidence="10" id="KW-1185">Reference proteome</keyword>
<dbReference type="Pfam" id="PF03734">
    <property type="entry name" value="YkuD"/>
    <property type="match status" value="1"/>
</dbReference>
<dbReference type="Gene3D" id="2.40.440.10">
    <property type="entry name" value="L,D-transpeptidase catalytic domain-like"/>
    <property type="match status" value="1"/>
</dbReference>
<evidence type="ECO:0000256" key="5">
    <source>
        <dbReference type="ARBA" id="ARBA00023316"/>
    </source>
</evidence>
<feature type="active site" description="Nucleophile" evidence="6">
    <location>
        <position position="482"/>
    </location>
</feature>
<dbReference type="GO" id="GO:0071972">
    <property type="term" value="F:peptidoglycan L,D-transpeptidase activity"/>
    <property type="evidence" value="ECO:0007669"/>
    <property type="project" value="TreeGrafter"/>
</dbReference>
<evidence type="ECO:0000313" key="9">
    <source>
        <dbReference type="EMBL" id="PJM80168.1"/>
    </source>
</evidence>
<evidence type="ECO:0000256" key="2">
    <source>
        <dbReference type="ARBA" id="ARBA00022679"/>
    </source>
</evidence>
<keyword evidence="7" id="KW-0472">Membrane</keyword>
<proteinExistence type="predicted"/>
<organism evidence="9 10">
    <name type="scientific">Bifidobacterium scaligerum</name>
    <dbReference type="NCBI Taxonomy" id="2052656"/>
    <lineage>
        <taxon>Bacteria</taxon>
        <taxon>Bacillati</taxon>
        <taxon>Actinomycetota</taxon>
        <taxon>Actinomycetes</taxon>
        <taxon>Bifidobacteriales</taxon>
        <taxon>Bifidobacteriaceae</taxon>
        <taxon>Bifidobacterium</taxon>
    </lineage>
</organism>
<evidence type="ECO:0000256" key="3">
    <source>
        <dbReference type="ARBA" id="ARBA00022960"/>
    </source>
</evidence>
<evidence type="ECO:0000259" key="8">
    <source>
        <dbReference type="PROSITE" id="PS52029"/>
    </source>
</evidence>
<dbReference type="GO" id="GO:0005576">
    <property type="term" value="C:extracellular region"/>
    <property type="evidence" value="ECO:0007669"/>
    <property type="project" value="TreeGrafter"/>
</dbReference>
<dbReference type="GO" id="GO:0008360">
    <property type="term" value="P:regulation of cell shape"/>
    <property type="evidence" value="ECO:0007669"/>
    <property type="project" value="UniProtKB-UniRule"/>
</dbReference>
<comment type="pathway">
    <text evidence="1 6">Cell wall biogenesis; peptidoglycan biosynthesis.</text>
</comment>
<dbReference type="InterPro" id="IPR050979">
    <property type="entry name" value="LD-transpeptidase"/>
</dbReference>
<keyword evidence="4 6" id="KW-0573">Peptidoglycan synthesis</keyword>
<dbReference type="PANTHER" id="PTHR30582">
    <property type="entry name" value="L,D-TRANSPEPTIDASE"/>
    <property type="match status" value="1"/>
</dbReference>